<gene>
    <name evidence="1" type="ORF">PHABIO_49</name>
</gene>
<keyword evidence="2" id="KW-1185">Reference proteome</keyword>
<organism evidence="1 2">
    <name type="scientific">Pseudomonas phage Phabio</name>
    <dbReference type="NCBI Taxonomy" id="2006668"/>
    <lineage>
        <taxon>Viruses</taxon>
        <taxon>Duplodnaviria</taxon>
        <taxon>Heunggongvirae</taxon>
        <taxon>Uroviricota</taxon>
        <taxon>Caudoviricetes</taxon>
        <taxon>Chimalliviridae</taxon>
        <taxon>Phabiovirus</taxon>
        <taxon>Phabiovirus phabio</taxon>
    </lineage>
</organism>
<protein>
    <submittedName>
        <fullName evidence="1">Uncharacterized protein</fullName>
    </submittedName>
</protein>
<name>A0A1Y0STN8_9CAUD</name>
<accession>A0A1Y0STN8</accession>
<evidence type="ECO:0000313" key="1">
    <source>
        <dbReference type="EMBL" id="ARV76680.1"/>
    </source>
</evidence>
<evidence type="ECO:0000313" key="2">
    <source>
        <dbReference type="Proteomes" id="UP000225448"/>
    </source>
</evidence>
<proteinExistence type="predicted"/>
<reference evidence="1 2" key="1">
    <citation type="submission" date="2017-05" db="EMBL/GenBank/DDBJ databases">
        <authorList>
            <person name="Song R."/>
            <person name="Chenine A.L."/>
            <person name="Ruprecht R.M."/>
        </authorList>
    </citation>
    <scope>NUCLEOTIDE SEQUENCE [LARGE SCALE GENOMIC DNA]</scope>
</reference>
<dbReference type="Proteomes" id="UP000225448">
    <property type="component" value="Segment"/>
</dbReference>
<dbReference type="EMBL" id="MF042360">
    <property type="protein sequence ID" value="ARV76680.1"/>
    <property type="molecule type" value="Genomic_DNA"/>
</dbReference>
<sequence>MTKSSVKLLDKAIADDLGLVLSPKTYVLKRVIENPTTIDGFVFAFEQGSEIHYDRLEIFRFVNGRRIKLPRFMSTPLIESRLVKRQYKRWYVWGNGMLFPVQNAKAEDLKTNFLFITGDIPNYQTSIIYSYESPHLRKNPLRFHHALQI</sequence>